<reference evidence="3 4" key="1">
    <citation type="submission" date="2019-04" db="EMBL/GenBank/DDBJ databases">
        <title>Bacillus sediminilitoris sp. nov., isolated from a tidal flat sediment on the East China Sea.</title>
        <authorList>
            <person name="Wei Y."/>
            <person name="Mao H."/>
            <person name="Fang J."/>
        </authorList>
    </citation>
    <scope>NUCLEOTIDE SEQUENCE [LARGE SCALE GENOMIC DNA]</scope>
    <source>
        <strain evidence="3 4">DSL-17</strain>
    </source>
</reference>
<name>A0A4S4C6G6_9BACI</name>
<dbReference type="InterPro" id="IPR009875">
    <property type="entry name" value="PilZ_domain"/>
</dbReference>
<dbReference type="EMBL" id="SSNT01000001">
    <property type="protein sequence ID" value="THF82865.1"/>
    <property type="molecule type" value="Genomic_DNA"/>
</dbReference>
<keyword evidence="4" id="KW-1185">Reference proteome</keyword>
<dbReference type="OrthoDB" id="1951449at2"/>
<dbReference type="AlphaFoldDB" id="A0A4S4C6G6"/>
<evidence type="ECO:0000313" key="3">
    <source>
        <dbReference type="EMBL" id="THF82865.1"/>
    </source>
</evidence>
<dbReference type="Proteomes" id="UP000310334">
    <property type="component" value="Unassembled WGS sequence"/>
</dbReference>
<accession>A0A4S4C6G6</accession>
<dbReference type="Gene3D" id="2.40.10.220">
    <property type="entry name" value="predicted glycosyltransferase like domains"/>
    <property type="match status" value="1"/>
</dbReference>
<feature type="domain" description="PilZ" evidence="1">
    <location>
        <begin position="97"/>
        <end position="206"/>
    </location>
</feature>
<organism evidence="3 4">
    <name type="scientific">Metabacillus sediminilitoris</name>
    <dbReference type="NCBI Taxonomy" id="2567941"/>
    <lineage>
        <taxon>Bacteria</taxon>
        <taxon>Bacillati</taxon>
        <taxon>Bacillota</taxon>
        <taxon>Bacilli</taxon>
        <taxon>Bacillales</taxon>
        <taxon>Bacillaceae</taxon>
        <taxon>Metabacillus</taxon>
    </lineage>
</organism>
<proteinExistence type="predicted"/>
<protein>
    <submittedName>
        <fullName evidence="3">Pilus assembly protein PilZ</fullName>
    </submittedName>
</protein>
<dbReference type="Pfam" id="PF12945">
    <property type="entry name" value="PilZNR"/>
    <property type="match status" value="1"/>
</dbReference>
<evidence type="ECO:0000313" key="4">
    <source>
        <dbReference type="Proteomes" id="UP000310334"/>
    </source>
</evidence>
<gene>
    <name evidence="3" type="ORF">E6W99_00420</name>
</gene>
<comment type="caution">
    <text evidence="3">The sequence shown here is derived from an EMBL/GenBank/DDBJ whole genome shotgun (WGS) entry which is preliminary data.</text>
</comment>
<evidence type="ECO:0000259" key="1">
    <source>
        <dbReference type="Pfam" id="PF07238"/>
    </source>
</evidence>
<dbReference type="Pfam" id="PF07238">
    <property type="entry name" value="PilZ"/>
    <property type="match status" value="1"/>
</dbReference>
<dbReference type="InterPro" id="IPR009926">
    <property type="entry name" value="T3SS_YcgR_PilZN"/>
</dbReference>
<feature type="domain" description="Type III secretion system flagellar brake protein YcgR PilZN" evidence="2">
    <location>
        <begin position="4"/>
        <end position="88"/>
    </location>
</feature>
<sequence length="220" mass="25428">MLSIGDVIFLETKTDNVERFKCKLVERKGNQLYIDYPTNASTGRTAYLMIGTELSVSFVNKDQQAFRFQTVVTGRVKDRIPMISLAYPGEDDVIRIQRREFVRIDVTLDVAVHPVNNEFQPFVAVTTDISAGGAAIILPKSTKLKQDQELIVWFSLPFQNEKIEYIKIKAKIVRFLPMENESFQKAPLQFLEIDEATRQTLLRYCFNQQIQMRRKGLIKE</sequence>
<dbReference type="SUPFAM" id="SSF141371">
    <property type="entry name" value="PilZ domain-like"/>
    <property type="match status" value="1"/>
</dbReference>
<dbReference type="RefSeq" id="WP_136351105.1">
    <property type="nucleotide sequence ID" value="NZ_CP046266.1"/>
</dbReference>
<dbReference type="GO" id="GO:0035438">
    <property type="term" value="F:cyclic-di-GMP binding"/>
    <property type="evidence" value="ECO:0007669"/>
    <property type="project" value="InterPro"/>
</dbReference>
<evidence type="ECO:0000259" key="2">
    <source>
        <dbReference type="Pfam" id="PF12945"/>
    </source>
</evidence>